<dbReference type="InterPro" id="IPR045428">
    <property type="entry name" value="EACC1"/>
</dbReference>
<gene>
    <name evidence="2" type="ORF">GCM10009601_16580</name>
</gene>
<dbReference type="EMBL" id="BAAAIZ010000019">
    <property type="protein sequence ID" value="GAA1419553.1"/>
    <property type="molecule type" value="Genomic_DNA"/>
</dbReference>
<protein>
    <submittedName>
        <fullName evidence="2">Uncharacterized protein</fullName>
    </submittedName>
</protein>
<feature type="region of interest" description="Disordered" evidence="1">
    <location>
        <begin position="91"/>
        <end position="114"/>
    </location>
</feature>
<evidence type="ECO:0000313" key="3">
    <source>
        <dbReference type="Proteomes" id="UP001500973"/>
    </source>
</evidence>
<dbReference type="Pfam" id="PF19953">
    <property type="entry name" value="EACC1"/>
    <property type="match status" value="1"/>
</dbReference>
<name>A0ABN1YPQ6_9ACTN</name>
<sequence length="114" mass="12443">MAKQGIRVRLDGPASESDLPALRSWLERERLLEELMRKGALRIEERPRTDESGAPMGLGTDILITLVNAAAGVAVAELVVQVKKAVAAWKENRRTVESGDPPSDSVEPVDVDDR</sequence>
<evidence type="ECO:0000313" key="2">
    <source>
        <dbReference type="EMBL" id="GAA1419553.1"/>
    </source>
</evidence>
<evidence type="ECO:0000256" key="1">
    <source>
        <dbReference type="SAM" id="MobiDB-lite"/>
    </source>
</evidence>
<keyword evidence="3" id="KW-1185">Reference proteome</keyword>
<organism evidence="2 3">
    <name type="scientific">Streptomyces thermospinosisporus</name>
    <dbReference type="NCBI Taxonomy" id="161482"/>
    <lineage>
        <taxon>Bacteria</taxon>
        <taxon>Bacillati</taxon>
        <taxon>Actinomycetota</taxon>
        <taxon>Actinomycetes</taxon>
        <taxon>Kitasatosporales</taxon>
        <taxon>Streptomycetaceae</taxon>
        <taxon>Streptomyces</taxon>
    </lineage>
</organism>
<proteinExistence type="predicted"/>
<dbReference type="Proteomes" id="UP001500973">
    <property type="component" value="Unassembled WGS sequence"/>
</dbReference>
<accession>A0ABN1YPQ6</accession>
<comment type="caution">
    <text evidence="2">The sequence shown here is derived from an EMBL/GenBank/DDBJ whole genome shotgun (WGS) entry which is preliminary data.</text>
</comment>
<reference evidence="2 3" key="1">
    <citation type="journal article" date="2019" name="Int. J. Syst. Evol. Microbiol.">
        <title>The Global Catalogue of Microorganisms (GCM) 10K type strain sequencing project: providing services to taxonomists for standard genome sequencing and annotation.</title>
        <authorList>
            <consortium name="The Broad Institute Genomics Platform"/>
            <consortium name="The Broad Institute Genome Sequencing Center for Infectious Disease"/>
            <person name="Wu L."/>
            <person name="Ma J."/>
        </authorList>
    </citation>
    <scope>NUCLEOTIDE SEQUENCE [LARGE SCALE GENOMIC DNA]</scope>
    <source>
        <strain evidence="2 3">JCM 11756</strain>
    </source>
</reference>